<protein>
    <submittedName>
        <fullName evidence="2">Uncharacterized protein</fullName>
    </submittedName>
</protein>
<dbReference type="EMBL" id="MTKT01005804">
    <property type="protein sequence ID" value="OWM64687.1"/>
    <property type="molecule type" value="Genomic_DNA"/>
</dbReference>
<reference evidence="3 5" key="3">
    <citation type="submission" date="2017-11" db="EMBL/GenBank/DDBJ databases">
        <title>De-novo sequencing of pomegranate (Punica granatum L.) genome.</title>
        <authorList>
            <person name="Akparov Z."/>
            <person name="Amiraslanov A."/>
            <person name="Hajiyeva S."/>
            <person name="Abbasov M."/>
            <person name="Kaur K."/>
            <person name="Hamwieh A."/>
            <person name="Solovyev V."/>
            <person name="Salamov A."/>
            <person name="Braich B."/>
            <person name="Kosarev P."/>
            <person name="Mahmoud A."/>
            <person name="Hajiyev E."/>
            <person name="Babayeva S."/>
            <person name="Izzatullayeva V."/>
            <person name="Mammadov A."/>
            <person name="Mammadov A."/>
            <person name="Sharifova S."/>
            <person name="Ojaghi J."/>
            <person name="Eynullazada K."/>
            <person name="Bayramov B."/>
            <person name="Abdulazimova A."/>
            <person name="Shahmuradov I."/>
        </authorList>
    </citation>
    <scope>NUCLEOTIDE SEQUENCE [LARGE SCALE GENOMIC DNA]</scope>
    <source>
        <strain evidence="3">AG2017</strain>
        <strain evidence="5">cv. AG2017</strain>
        <tissue evidence="3">Leaf</tissue>
    </source>
</reference>
<evidence type="ECO:0000313" key="2">
    <source>
        <dbReference type="EMBL" id="OWM64687.1"/>
    </source>
</evidence>
<comment type="caution">
    <text evidence="2">The sequence shown here is derived from an EMBL/GenBank/DDBJ whole genome shotgun (WGS) entry which is preliminary data.</text>
</comment>
<dbReference type="Proteomes" id="UP000233551">
    <property type="component" value="Unassembled WGS sequence"/>
</dbReference>
<reference evidence="4" key="1">
    <citation type="journal article" date="2017" name="Plant J.">
        <title>The pomegranate (Punica granatum L.) genome and the genomics of punicalagin biosynthesis.</title>
        <authorList>
            <person name="Qin G."/>
            <person name="Xu C."/>
            <person name="Ming R."/>
            <person name="Tang H."/>
            <person name="Guyot R."/>
            <person name="Kramer E.M."/>
            <person name="Hu Y."/>
            <person name="Yi X."/>
            <person name="Qi Y."/>
            <person name="Xu X."/>
            <person name="Gao Z."/>
            <person name="Pan H."/>
            <person name="Jian J."/>
            <person name="Tian Y."/>
            <person name="Yue Z."/>
            <person name="Xu Y."/>
        </authorList>
    </citation>
    <scope>NUCLEOTIDE SEQUENCE [LARGE SCALE GENOMIC DNA]</scope>
    <source>
        <strain evidence="4">cv. Dabenzi</strain>
    </source>
</reference>
<feature type="compositionally biased region" description="Polar residues" evidence="1">
    <location>
        <begin position="82"/>
        <end position="95"/>
    </location>
</feature>
<organism evidence="2 4">
    <name type="scientific">Punica granatum</name>
    <name type="common">Pomegranate</name>
    <dbReference type="NCBI Taxonomy" id="22663"/>
    <lineage>
        <taxon>Eukaryota</taxon>
        <taxon>Viridiplantae</taxon>
        <taxon>Streptophyta</taxon>
        <taxon>Embryophyta</taxon>
        <taxon>Tracheophyta</taxon>
        <taxon>Spermatophyta</taxon>
        <taxon>Magnoliopsida</taxon>
        <taxon>eudicotyledons</taxon>
        <taxon>Gunneridae</taxon>
        <taxon>Pentapetalae</taxon>
        <taxon>rosids</taxon>
        <taxon>malvids</taxon>
        <taxon>Myrtales</taxon>
        <taxon>Lythraceae</taxon>
        <taxon>Punica</taxon>
    </lineage>
</organism>
<evidence type="ECO:0000313" key="5">
    <source>
        <dbReference type="Proteomes" id="UP000233551"/>
    </source>
</evidence>
<sequence>MLPQRQNIANAVSADEIAENAMAVQVANAQPGENANNVELPPAIAVEIRDAIIALTQLFTRERGEAQAVGSDHLLRVGNGGASSSHYRTTTAAGN</sequence>
<gene>
    <name evidence="2" type="ORF">CDL15_Pgr010445</name>
    <name evidence="3" type="ORF">CRG98_042662</name>
</gene>
<evidence type="ECO:0000313" key="4">
    <source>
        <dbReference type="Proteomes" id="UP000197138"/>
    </source>
</evidence>
<feature type="region of interest" description="Disordered" evidence="1">
    <location>
        <begin position="75"/>
        <end position="95"/>
    </location>
</feature>
<dbReference type="Proteomes" id="UP000197138">
    <property type="component" value="Unassembled WGS sequence"/>
</dbReference>
<evidence type="ECO:0000313" key="3">
    <source>
        <dbReference type="EMBL" id="PKI36961.1"/>
    </source>
</evidence>
<name>A0A218VVV3_PUNGR</name>
<reference evidence="2" key="2">
    <citation type="submission" date="2017-06" db="EMBL/GenBank/DDBJ databases">
        <title>The pomegranate genome and the genomics of punicalagin biosynthesis.</title>
        <authorList>
            <person name="Xu C."/>
        </authorList>
    </citation>
    <scope>NUCLEOTIDE SEQUENCE [LARGE SCALE GENOMIC DNA]</scope>
    <source>
        <tissue evidence="2">Fresh leaf</tissue>
    </source>
</reference>
<dbReference type="EMBL" id="PGOL01004632">
    <property type="protein sequence ID" value="PKI36961.1"/>
    <property type="molecule type" value="Genomic_DNA"/>
</dbReference>
<keyword evidence="5" id="KW-1185">Reference proteome</keyword>
<evidence type="ECO:0000256" key="1">
    <source>
        <dbReference type="SAM" id="MobiDB-lite"/>
    </source>
</evidence>
<accession>A0A218VVV3</accession>
<proteinExistence type="predicted"/>
<dbReference type="AlphaFoldDB" id="A0A218VVV3"/>